<dbReference type="GO" id="GO:0016240">
    <property type="term" value="P:autophagosome membrane docking"/>
    <property type="evidence" value="ECO:0007669"/>
    <property type="project" value="TreeGrafter"/>
</dbReference>
<dbReference type="GO" id="GO:0035014">
    <property type="term" value="F:phosphatidylinositol 3-kinase regulator activity"/>
    <property type="evidence" value="ECO:0007669"/>
    <property type="project" value="TreeGrafter"/>
</dbReference>
<reference evidence="2" key="1">
    <citation type="submission" date="2022-07" db="EMBL/GenBank/DDBJ databases">
        <authorList>
            <person name="Trinca V."/>
            <person name="Uliana J.V.C."/>
            <person name="Torres T.T."/>
            <person name="Ward R.J."/>
            <person name="Monesi N."/>
        </authorList>
    </citation>
    <scope>NUCLEOTIDE SEQUENCE</scope>
    <source>
        <strain evidence="2">HSMRA1968</strain>
        <tissue evidence="2">Whole embryos</tissue>
    </source>
</reference>
<dbReference type="GO" id="GO:0097632">
    <property type="term" value="C:extrinsic component of phagophore assembly site membrane"/>
    <property type="evidence" value="ECO:0007669"/>
    <property type="project" value="TreeGrafter"/>
</dbReference>
<dbReference type="AlphaFoldDB" id="A0A9Q0MY45"/>
<dbReference type="GO" id="GO:0000423">
    <property type="term" value="P:mitophagy"/>
    <property type="evidence" value="ECO:0007669"/>
    <property type="project" value="TreeGrafter"/>
</dbReference>
<dbReference type="EMBL" id="WJQU01000003">
    <property type="protein sequence ID" value="KAJ6639230.1"/>
    <property type="molecule type" value="Genomic_DNA"/>
</dbReference>
<accession>A0A9Q0MY45</accession>
<dbReference type="Proteomes" id="UP001151699">
    <property type="component" value="Chromosome X"/>
</dbReference>
<evidence type="ECO:0000313" key="3">
    <source>
        <dbReference type="Proteomes" id="UP001151699"/>
    </source>
</evidence>
<gene>
    <name evidence="2" type="primary">ATG14</name>
    <name evidence="2" type="ORF">Bhyg_11972</name>
</gene>
<organism evidence="2 3">
    <name type="scientific">Pseudolycoriella hygida</name>
    <dbReference type="NCBI Taxonomy" id="35572"/>
    <lineage>
        <taxon>Eukaryota</taxon>
        <taxon>Metazoa</taxon>
        <taxon>Ecdysozoa</taxon>
        <taxon>Arthropoda</taxon>
        <taxon>Hexapoda</taxon>
        <taxon>Insecta</taxon>
        <taxon>Pterygota</taxon>
        <taxon>Neoptera</taxon>
        <taxon>Endopterygota</taxon>
        <taxon>Diptera</taxon>
        <taxon>Nematocera</taxon>
        <taxon>Sciaroidea</taxon>
        <taxon>Sciaridae</taxon>
        <taxon>Pseudolycoriella</taxon>
    </lineage>
</organism>
<comment type="caution">
    <text evidence="2">The sequence shown here is derived from an EMBL/GenBank/DDBJ whole genome shotgun (WGS) entry which is preliminary data.</text>
</comment>
<protein>
    <submittedName>
        <fullName evidence="2">Beclin 1-associated autophagy-related key regulator</fullName>
    </submittedName>
</protein>
<name>A0A9Q0MY45_9DIPT</name>
<evidence type="ECO:0000256" key="1">
    <source>
        <dbReference type="ARBA" id="ARBA00023054"/>
    </source>
</evidence>
<dbReference type="GO" id="GO:0035032">
    <property type="term" value="C:phosphatidylinositol 3-kinase complex, class III"/>
    <property type="evidence" value="ECO:0007669"/>
    <property type="project" value="TreeGrafter"/>
</dbReference>
<dbReference type="GO" id="GO:0000045">
    <property type="term" value="P:autophagosome assembly"/>
    <property type="evidence" value="ECO:0007669"/>
    <property type="project" value="TreeGrafter"/>
</dbReference>
<proteinExistence type="predicted"/>
<dbReference type="InterPro" id="IPR018791">
    <property type="entry name" value="UV_resistance/autophagy_Atg14"/>
</dbReference>
<dbReference type="GO" id="GO:0043495">
    <property type="term" value="F:protein-membrane adaptor activity"/>
    <property type="evidence" value="ECO:0007669"/>
    <property type="project" value="TreeGrafter"/>
</dbReference>
<dbReference type="PANTHER" id="PTHR13664">
    <property type="entry name" value="BECLIN 1-ASSOCIATED AUTOPHAGY-RELATED KEY REGULATOR"/>
    <property type="match status" value="1"/>
</dbReference>
<evidence type="ECO:0000313" key="2">
    <source>
        <dbReference type="EMBL" id="KAJ6639230.1"/>
    </source>
</evidence>
<dbReference type="PANTHER" id="PTHR13664:SF0">
    <property type="entry name" value="BECLIN 1-ASSOCIATED AUTOPHAGY-RELATED KEY REGULATOR"/>
    <property type="match status" value="1"/>
</dbReference>
<dbReference type="Pfam" id="PF10186">
    <property type="entry name" value="ATG14"/>
    <property type="match status" value="1"/>
</dbReference>
<dbReference type="GO" id="GO:0005776">
    <property type="term" value="C:autophagosome"/>
    <property type="evidence" value="ECO:0007669"/>
    <property type="project" value="TreeGrafter"/>
</dbReference>
<sequence length="441" mass="50339">MANSRSDTAPENFLISSSNDISHFSNSLKCELCMLPKQSFYCAPCISTGNFVHSNNPHERFSEKQLNYLNTKSSHKKLDIRCNQLLHNGIVAENLRTQIKRKKEKIFYLHRLLEERNAKLEVDKEYKTLITRENAEAKSKMPIYELNANNMSHFGEQRVEKNEQLEKIRAKLQQELKLRVIHNINLLIKYIFPMSETVSRPTNVSESARTPDMVALSEATHTAYVRGNWVLQNSQNERQYSIVAPSLPGNGDYSAYIEWMDRNKDGVPSTGTNEALTNSAYRISAALTYTAQFVHLLSYFLDVRLPYNVLYADFCKKELCEAAFSRKVARLNANILFLCYTQRVKLSSLCPTHTLENIHRLLSPEYSDLGRIGAVDVSDGFRDIDAQLLQDLLNGSDDKSDDETAFQSDWEAIPHYAMLESSIASLQIQNSQQITSMAELI</sequence>
<dbReference type="OrthoDB" id="16772at2759"/>
<keyword evidence="1" id="KW-0175">Coiled coil</keyword>
<keyword evidence="3" id="KW-1185">Reference proteome</keyword>
<dbReference type="GO" id="GO:0009267">
    <property type="term" value="P:cellular response to starvation"/>
    <property type="evidence" value="ECO:0007669"/>
    <property type="project" value="TreeGrafter"/>
</dbReference>
<dbReference type="GO" id="GO:0097629">
    <property type="term" value="C:extrinsic component of omegasome membrane"/>
    <property type="evidence" value="ECO:0007669"/>
    <property type="project" value="TreeGrafter"/>
</dbReference>